<reference evidence="6 7" key="1">
    <citation type="journal article" date="2017" name="Gigascience">
        <title>Draft genome of the honey bee ectoparasitic mite, Tropilaelaps mercedesae, is shaped by the parasitic life history.</title>
        <authorList>
            <person name="Dong X."/>
            <person name="Armstrong S.D."/>
            <person name="Xia D."/>
            <person name="Makepeace B.L."/>
            <person name="Darby A.C."/>
            <person name="Kadowaki T."/>
        </authorList>
    </citation>
    <scope>NUCLEOTIDE SEQUENCE [LARGE SCALE GENOMIC DNA]</scope>
    <source>
        <strain evidence="6">Wuxi-XJTLU</strain>
    </source>
</reference>
<gene>
    <name evidence="6" type="ORF">BIW11_08842</name>
</gene>
<keyword evidence="4" id="KW-0472">Membrane</keyword>
<dbReference type="AlphaFoldDB" id="A0A1V9XMT3"/>
<evidence type="ECO:0000256" key="4">
    <source>
        <dbReference type="ARBA" id="ARBA00023136"/>
    </source>
</evidence>
<evidence type="ECO:0000313" key="6">
    <source>
        <dbReference type="EMBL" id="OQR74797.1"/>
    </source>
</evidence>
<evidence type="ECO:0000259" key="5">
    <source>
        <dbReference type="Pfam" id="PF01094"/>
    </source>
</evidence>
<keyword evidence="6" id="KW-0675">Receptor</keyword>
<evidence type="ECO:0000256" key="1">
    <source>
        <dbReference type="ARBA" id="ARBA00004370"/>
    </source>
</evidence>
<dbReference type="STRING" id="418985.A0A1V9XMT3"/>
<evidence type="ECO:0000256" key="2">
    <source>
        <dbReference type="ARBA" id="ARBA00022692"/>
    </source>
</evidence>
<protein>
    <submittedName>
        <fullName evidence="6">Glutamate receptor 1-like</fullName>
    </submittedName>
</protein>
<keyword evidence="7" id="KW-1185">Reference proteome</keyword>
<keyword evidence="2" id="KW-0812">Transmembrane</keyword>
<organism evidence="6 7">
    <name type="scientific">Tropilaelaps mercedesae</name>
    <dbReference type="NCBI Taxonomy" id="418985"/>
    <lineage>
        <taxon>Eukaryota</taxon>
        <taxon>Metazoa</taxon>
        <taxon>Ecdysozoa</taxon>
        <taxon>Arthropoda</taxon>
        <taxon>Chelicerata</taxon>
        <taxon>Arachnida</taxon>
        <taxon>Acari</taxon>
        <taxon>Parasitiformes</taxon>
        <taxon>Mesostigmata</taxon>
        <taxon>Gamasina</taxon>
        <taxon>Dermanyssoidea</taxon>
        <taxon>Laelapidae</taxon>
        <taxon>Tropilaelaps</taxon>
    </lineage>
</organism>
<dbReference type="SUPFAM" id="SSF53822">
    <property type="entry name" value="Periplasmic binding protein-like I"/>
    <property type="match status" value="1"/>
</dbReference>
<name>A0A1V9XMT3_9ACAR</name>
<feature type="domain" description="Receptor ligand binding region" evidence="5">
    <location>
        <begin position="32"/>
        <end position="211"/>
    </location>
</feature>
<dbReference type="InterPro" id="IPR028082">
    <property type="entry name" value="Peripla_BP_I"/>
</dbReference>
<dbReference type="Gene3D" id="3.40.50.2300">
    <property type="match status" value="2"/>
</dbReference>
<dbReference type="OrthoDB" id="6497979at2759"/>
<dbReference type="InParanoid" id="A0A1V9XMT3"/>
<dbReference type="InterPro" id="IPR001828">
    <property type="entry name" value="ANF_lig-bd_rcpt"/>
</dbReference>
<sequence>MSMDTNVEIKVVKRIENSKEANSFLRDLEKPDSNCTQGVTSLICESHRETRKYVVLDCSADMAREIIISHVRDVNMGRRNFHFLLTSLVMDEYLNNRILELGVLNVTGFRVVQPHRDEVRDFIRQWQKLDPIKWPGAGTDYLRADVALLHDTALVILDAFSRLLKNKPDIFRNNTRRGEIYNRGQRGVDCQGNPTVPWEHGEVIVDYLRSIIYAYLAILVLVVLYKELHNKAFHARMRLSCTGGTPAETTTQLREDGDVYDDVAHPPPGHFFRVATSVAEAIQQKSCQKAAAFVLPSFYLTKIPWTSTMRSRGRSATVQRRGSERAQAERPASESFCEGCCCQWFWVVSSTTPVGCTAHAAASRVIYASGRGPVGIAGRGSVDQWLADGSRNSHVPLEEAIGHRSMAL</sequence>
<keyword evidence="3" id="KW-1133">Transmembrane helix</keyword>
<proteinExistence type="predicted"/>
<dbReference type="Proteomes" id="UP000192247">
    <property type="component" value="Unassembled WGS sequence"/>
</dbReference>
<comment type="subcellular location">
    <subcellularLocation>
        <location evidence="1">Membrane</location>
    </subcellularLocation>
</comment>
<evidence type="ECO:0000313" key="7">
    <source>
        <dbReference type="Proteomes" id="UP000192247"/>
    </source>
</evidence>
<dbReference type="GO" id="GO:0016020">
    <property type="term" value="C:membrane"/>
    <property type="evidence" value="ECO:0007669"/>
    <property type="project" value="UniProtKB-SubCell"/>
</dbReference>
<evidence type="ECO:0000256" key="3">
    <source>
        <dbReference type="ARBA" id="ARBA00022989"/>
    </source>
</evidence>
<dbReference type="Pfam" id="PF01094">
    <property type="entry name" value="ANF_receptor"/>
    <property type="match status" value="1"/>
</dbReference>
<comment type="caution">
    <text evidence="6">The sequence shown here is derived from an EMBL/GenBank/DDBJ whole genome shotgun (WGS) entry which is preliminary data.</text>
</comment>
<accession>A0A1V9XMT3</accession>
<dbReference type="EMBL" id="MNPL01007349">
    <property type="protein sequence ID" value="OQR74797.1"/>
    <property type="molecule type" value="Genomic_DNA"/>
</dbReference>